<reference evidence="1" key="2">
    <citation type="journal article" date="2015" name="Data Brief">
        <title>Shoot transcriptome of the giant reed, Arundo donax.</title>
        <authorList>
            <person name="Barrero R.A."/>
            <person name="Guerrero F.D."/>
            <person name="Moolhuijzen P."/>
            <person name="Goolsby J.A."/>
            <person name="Tidwell J."/>
            <person name="Bellgard S.E."/>
            <person name="Bellgard M.I."/>
        </authorList>
    </citation>
    <scope>NUCLEOTIDE SEQUENCE</scope>
    <source>
        <tissue evidence="1">Shoot tissue taken approximately 20 cm above the soil surface</tissue>
    </source>
</reference>
<dbReference type="AlphaFoldDB" id="A0A0A8XQK8"/>
<accession>A0A0A8XQK8</accession>
<protein>
    <submittedName>
        <fullName evidence="1">Uncharacterized protein</fullName>
    </submittedName>
</protein>
<name>A0A0A8XQK8_ARUDO</name>
<evidence type="ECO:0000313" key="1">
    <source>
        <dbReference type="EMBL" id="JAD16129.1"/>
    </source>
</evidence>
<sequence>MWSFMQRMKMPSSKTMLNHTRNSASLASLLVAATRHLQNQIFQLVPYLHRVPLG</sequence>
<reference evidence="1" key="1">
    <citation type="submission" date="2014-09" db="EMBL/GenBank/DDBJ databases">
        <authorList>
            <person name="Magalhaes I.L.F."/>
            <person name="Oliveira U."/>
            <person name="Santos F.R."/>
            <person name="Vidigal T.H.D.A."/>
            <person name="Brescovit A.D."/>
            <person name="Santos A.J."/>
        </authorList>
    </citation>
    <scope>NUCLEOTIDE SEQUENCE</scope>
    <source>
        <tissue evidence="1">Shoot tissue taken approximately 20 cm above the soil surface</tissue>
    </source>
</reference>
<proteinExistence type="predicted"/>
<organism evidence="1">
    <name type="scientific">Arundo donax</name>
    <name type="common">Giant reed</name>
    <name type="synonym">Donax arundinaceus</name>
    <dbReference type="NCBI Taxonomy" id="35708"/>
    <lineage>
        <taxon>Eukaryota</taxon>
        <taxon>Viridiplantae</taxon>
        <taxon>Streptophyta</taxon>
        <taxon>Embryophyta</taxon>
        <taxon>Tracheophyta</taxon>
        <taxon>Spermatophyta</taxon>
        <taxon>Magnoliopsida</taxon>
        <taxon>Liliopsida</taxon>
        <taxon>Poales</taxon>
        <taxon>Poaceae</taxon>
        <taxon>PACMAD clade</taxon>
        <taxon>Arundinoideae</taxon>
        <taxon>Arundineae</taxon>
        <taxon>Arundo</taxon>
    </lineage>
</organism>
<dbReference type="EMBL" id="GBRH01281766">
    <property type="protein sequence ID" value="JAD16129.1"/>
    <property type="molecule type" value="Transcribed_RNA"/>
</dbReference>